<accession>A0A8T2NAA3</accession>
<dbReference type="AlphaFoldDB" id="A0A8T2NAA3"/>
<proteinExistence type="predicted"/>
<name>A0A8T2NAA3_9TELE</name>
<feature type="region of interest" description="Disordered" evidence="1">
    <location>
        <begin position="290"/>
        <end position="341"/>
    </location>
</feature>
<dbReference type="Proteomes" id="UP000824540">
    <property type="component" value="Unassembled WGS sequence"/>
</dbReference>
<feature type="region of interest" description="Disordered" evidence="1">
    <location>
        <begin position="91"/>
        <end position="111"/>
    </location>
</feature>
<gene>
    <name evidence="2" type="ORF">JZ751_004333</name>
</gene>
<evidence type="ECO:0000313" key="3">
    <source>
        <dbReference type="Proteomes" id="UP000824540"/>
    </source>
</evidence>
<evidence type="ECO:0000313" key="2">
    <source>
        <dbReference type="EMBL" id="KAG9335681.1"/>
    </source>
</evidence>
<feature type="compositionally biased region" description="Basic and acidic residues" evidence="1">
    <location>
        <begin position="102"/>
        <end position="111"/>
    </location>
</feature>
<reference evidence="2" key="1">
    <citation type="thesis" date="2021" institute="BYU ScholarsArchive" country="Provo, UT, USA">
        <title>Applications of and Algorithms for Genome Assembly and Genomic Analyses with an Emphasis on Marine Teleosts.</title>
        <authorList>
            <person name="Pickett B.D."/>
        </authorList>
    </citation>
    <scope>NUCLEOTIDE SEQUENCE</scope>
    <source>
        <strain evidence="2">HI-2016</strain>
    </source>
</reference>
<organism evidence="2 3">
    <name type="scientific">Albula glossodonta</name>
    <name type="common">roundjaw bonefish</name>
    <dbReference type="NCBI Taxonomy" id="121402"/>
    <lineage>
        <taxon>Eukaryota</taxon>
        <taxon>Metazoa</taxon>
        <taxon>Chordata</taxon>
        <taxon>Craniata</taxon>
        <taxon>Vertebrata</taxon>
        <taxon>Euteleostomi</taxon>
        <taxon>Actinopterygii</taxon>
        <taxon>Neopterygii</taxon>
        <taxon>Teleostei</taxon>
        <taxon>Albuliformes</taxon>
        <taxon>Albulidae</taxon>
        <taxon>Albula</taxon>
    </lineage>
</organism>
<feature type="compositionally biased region" description="Basic and acidic residues" evidence="1">
    <location>
        <begin position="17"/>
        <end position="74"/>
    </location>
</feature>
<feature type="region of interest" description="Disordered" evidence="1">
    <location>
        <begin position="1"/>
        <end position="74"/>
    </location>
</feature>
<sequence length="503" mass="55540">MAAMKRIQQITSVQLLQERDRKRNRESERQRERERGRDTETARGRGHINYEREREIGQCSDKERQRERREREREREIVPASLCEPALISQRDGEKAVGQGKNMEKKEDSDTHRVIKLKPVPLPKLVSDYSGRQSCLSTHSPHRPLRSAASCEKSGQCCVTVSKAQSRQTFSQVEVSVPKISSISITAAAMATLIYCVSQKSRASPPPNVAFVPLTRGFDGVSVSSRTVNLLQGALSGSEGFLNPGRSAGGQRRWRQQANTVSQLCDISPPGVKTSVLGQSRTPTDQFWGWSARPPLSSGAPHSNPEFPNRARKTTRLSRQTSKNSKPPIQTAPPTGPMLSQRLEKTGTHFHGNDTRVTLQLPPFPKTRPLFKALTYLGQVELLSSFLCYNTPFPRNNCDTARPGSAERSATHTRIPSGEQERVLKLGGEGKLGRGGGCGSGSLRIPNANISPYSAVTLSKTATYFLCLGANSRLILNSLPGTTSRVHLFWDAHLGEHAYKRVT</sequence>
<dbReference type="EMBL" id="JAFBMS010000113">
    <property type="protein sequence ID" value="KAG9335681.1"/>
    <property type="molecule type" value="Genomic_DNA"/>
</dbReference>
<keyword evidence="3" id="KW-1185">Reference proteome</keyword>
<protein>
    <submittedName>
        <fullName evidence="2">Uncharacterized protein</fullName>
    </submittedName>
</protein>
<evidence type="ECO:0000256" key="1">
    <source>
        <dbReference type="SAM" id="MobiDB-lite"/>
    </source>
</evidence>
<feature type="compositionally biased region" description="Polar residues" evidence="1">
    <location>
        <begin position="317"/>
        <end position="328"/>
    </location>
</feature>
<comment type="caution">
    <text evidence="2">The sequence shown here is derived from an EMBL/GenBank/DDBJ whole genome shotgun (WGS) entry which is preliminary data.</text>
</comment>